<protein>
    <submittedName>
        <fullName evidence="1">U-box domain-containing protein 7</fullName>
    </submittedName>
</protein>
<proteinExistence type="predicted"/>
<evidence type="ECO:0000313" key="1">
    <source>
        <dbReference type="EMBL" id="PQQ03312.1"/>
    </source>
</evidence>
<organism evidence="1 2">
    <name type="scientific">Prunus yedoensis var. nudiflora</name>
    <dbReference type="NCBI Taxonomy" id="2094558"/>
    <lineage>
        <taxon>Eukaryota</taxon>
        <taxon>Viridiplantae</taxon>
        <taxon>Streptophyta</taxon>
        <taxon>Embryophyta</taxon>
        <taxon>Tracheophyta</taxon>
        <taxon>Spermatophyta</taxon>
        <taxon>Magnoliopsida</taxon>
        <taxon>eudicotyledons</taxon>
        <taxon>Gunneridae</taxon>
        <taxon>Pentapetalae</taxon>
        <taxon>rosids</taxon>
        <taxon>fabids</taxon>
        <taxon>Rosales</taxon>
        <taxon>Rosaceae</taxon>
        <taxon>Amygdaloideae</taxon>
        <taxon>Amygdaleae</taxon>
        <taxon>Prunus</taxon>
    </lineage>
</organism>
<name>A0A314Y7Z9_PRUYE</name>
<dbReference type="OrthoDB" id="777117at2759"/>
<sequence length="68" mass="7883">MGKKAMENSTAVPESLIEILTWEDKPKCQELSSYILMILAHQSSDQRVKMANSELCLHFLKWPYWGAR</sequence>
<gene>
    <name evidence="1" type="ORF">Pyn_29281</name>
</gene>
<dbReference type="PANTHER" id="PTHR46700">
    <property type="entry name" value="ARM REPEAT SUPERFAMILY PROTEIN"/>
    <property type="match status" value="1"/>
</dbReference>
<dbReference type="EMBL" id="PJQY01001354">
    <property type="protein sequence ID" value="PQQ03312.1"/>
    <property type="molecule type" value="Genomic_DNA"/>
</dbReference>
<accession>A0A314Y7Z9</accession>
<dbReference type="PANTHER" id="PTHR46700:SF2">
    <property type="entry name" value="ARM REPEAT SUPERFAMILY PROTEIN"/>
    <property type="match status" value="1"/>
</dbReference>
<comment type="caution">
    <text evidence="1">The sequence shown here is derived from an EMBL/GenBank/DDBJ whole genome shotgun (WGS) entry which is preliminary data.</text>
</comment>
<reference evidence="1 2" key="1">
    <citation type="submission" date="2018-02" db="EMBL/GenBank/DDBJ databases">
        <title>Draft genome of wild Prunus yedoensis var. nudiflora.</title>
        <authorList>
            <person name="Baek S."/>
            <person name="Kim J.-H."/>
            <person name="Choi K."/>
            <person name="Kim G.-B."/>
            <person name="Cho A."/>
            <person name="Jang H."/>
            <person name="Shin C.-H."/>
            <person name="Yu H.-J."/>
            <person name="Mun J.-H."/>
        </authorList>
    </citation>
    <scope>NUCLEOTIDE SEQUENCE [LARGE SCALE GENOMIC DNA]</scope>
    <source>
        <strain evidence="2">cv. Jeju island</strain>
        <tissue evidence="1">Leaf</tissue>
    </source>
</reference>
<evidence type="ECO:0000313" key="2">
    <source>
        <dbReference type="Proteomes" id="UP000250321"/>
    </source>
</evidence>
<keyword evidence="2" id="KW-1185">Reference proteome</keyword>
<dbReference type="STRING" id="2094558.A0A314Y7Z9"/>
<dbReference type="Proteomes" id="UP000250321">
    <property type="component" value="Unassembled WGS sequence"/>
</dbReference>
<dbReference type="AlphaFoldDB" id="A0A314Y7Z9"/>